<feature type="compositionally biased region" description="Acidic residues" evidence="5">
    <location>
        <begin position="2067"/>
        <end position="2081"/>
    </location>
</feature>
<dbReference type="InterPro" id="IPR014030">
    <property type="entry name" value="Ketoacyl_synth_N"/>
</dbReference>
<dbReference type="InterPro" id="IPR016039">
    <property type="entry name" value="Thiolase-like"/>
</dbReference>
<dbReference type="Gene3D" id="3.40.50.720">
    <property type="entry name" value="NAD(P)-binding Rossmann-like Domain"/>
    <property type="match status" value="1"/>
</dbReference>
<keyword evidence="4" id="KW-0808">Transferase</keyword>
<comment type="caution">
    <text evidence="8">The sequence shown here is derived from an EMBL/GenBank/DDBJ whole genome shotgun (WGS) entry which is preliminary data.</text>
</comment>
<dbReference type="GO" id="GO:0016491">
    <property type="term" value="F:oxidoreductase activity"/>
    <property type="evidence" value="ECO:0007669"/>
    <property type="project" value="InterPro"/>
</dbReference>
<dbReference type="GO" id="GO:0005737">
    <property type="term" value="C:cytoplasm"/>
    <property type="evidence" value="ECO:0007669"/>
    <property type="project" value="TreeGrafter"/>
</dbReference>
<evidence type="ECO:0000256" key="1">
    <source>
        <dbReference type="ARBA" id="ARBA00001957"/>
    </source>
</evidence>
<dbReference type="Gene3D" id="2.30.38.10">
    <property type="entry name" value="Luciferase, Domain 3"/>
    <property type="match status" value="2"/>
</dbReference>
<comment type="cofactor">
    <cofactor evidence="1">
        <name>pantetheine 4'-phosphate</name>
        <dbReference type="ChEBI" id="CHEBI:47942"/>
    </cofactor>
</comment>
<dbReference type="PROSITE" id="PS00606">
    <property type="entry name" value="KS3_1"/>
    <property type="match status" value="1"/>
</dbReference>
<feature type="compositionally biased region" description="Low complexity" evidence="5">
    <location>
        <begin position="1962"/>
        <end position="1979"/>
    </location>
</feature>
<dbReference type="InterPro" id="IPR018201">
    <property type="entry name" value="Ketoacyl_synth_AS"/>
</dbReference>
<dbReference type="Gene3D" id="3.30.300.30">
    <property type="match status" value="2"/>
</dbReference>
<dbReference type="PROSITE" id="PS00012">
    <property type="entry name" value="PHOSPHOPANTETHEINE"/>
    <property type="match status" value="1"/>
</dbReference>
<dbReference type="InterPro" id="IPR020051">
    <property type="entry name" value="SagB-type_dehydrogenase"/>
</dbReference>
<evidence type="ECO:0000256" key="3">
    <source>
        <dbReference type="ARBA" id="ARBA00022553"/>
    </source>
</evidence>
<dbReference type="InterPro" id="IPR029479">
    <property type="entry name" value="Nitroreductase"/>
</dbReference>
<gene>
    <name evidence="8" type="ORF">PPSIR1_30444</name>
</gene>
<name>A6GK66_9BACT</name>
<dbReference type="InterPro" id="IPR010071">
    <property type="entry name" value="AA_adenyl_dom"/>
</dbReference>
<dbReference type="PANTHER" id="PTHR45527">
    <property type="entry name" value="NONRIBOSOMAL PEPTIDE SYNTHETASE"/>
    <property type="match status" value="1"/>
</dbReference>
<dbReference type="Pfam" id="PF13193">
    <property type="entry name" value="AMP-binding_C"/>
    <property type="match status" value="2"/>
</dbReference>
<dbReference type="InterPro" id="IPR001242">
    <property type="entry name" value="Condensation_dom"/>
</dbReference>
<dbReference type="InterPro" id="IPR009081">
    <property type="entry name" value="PP-bd_ACP"/>
</dbReference>
<dbReference type="InterPro" id="IPR025110">
    <property type="entry name" value="AMP-bd_C"/>
</dbReference>
<dbReference type="Pfam" id="PF00668">
    <property type="entry name" value="Condensation"/>
    <property type="match status" value="2"/>
</dbReference>
<dbReference type="FunFam" id="3.40.50.980:FF:000001">
    <property type="entry name" value="Non-ribosomal peptide synthetase"/>
    <property type="match status" value="2"/>
</dbReference>
<dbReference type="eggNOG" id="COG1020">
    <property type="taxonomic scope" value="Bacteria"/>
</dbReference>
<dbReference type="EMBL" id="ABCS01000183">
    <property type="protein sequence ID" value="EDM73737.1"/>
    <property type="molecule type" value="Genomic_DNA"/>
</dbReference>
<dbReference type="PROSITE" id="PS00455">
    <property type="entry name" value="AMP_BINDING"/>
    <property type="match status" value="2"/>
</dbReference>
<dbReference type="Proteomes" id="UP000005801">
    <property type="component" value="Unassembled WGS sequence"/>
</dbReference>
<dbReference type="Pfam" id="PF00109">
    <property type="entry name" value="ketoacyl-synt"/>
    <property type="match status" value="1"/>
</dbReference>
<feature type="non-terminal residue" evidence="8">
    <location>
        <position position="1"/>
    </location>
</feature>
<dbReference type="InterPro" id="IPR014031">
    <property type="entry name" value="Ketoacyl_synth_C"/>
</dbReference>
<dbReference type="InterPro" id="IPR023213">
    <property type="entry name" value="CAT-like_dom_sf"/>
</dbReference>
<dbReference type="Gene3D" id="3.40.109.10">
    <property type="entry name" value="NADH Oxidase"/>
    <property type="match status" value="1"/>
</dbReference>
<dbReference type="Gene3D" id="3.30.559.30">
    <property type="entry name" value="Nonribosomal peptide synthetase, condensation domain"/>
    <property type="match status" value="2"/>
</dbReference>
<dbReference type="Pfam" id="PF02801">
    <property type="entry name" value="Ketoacyl-synt_C"/>
    <property type="match status" value="1"/>
</dbReference>
<dbReference type="Gene3D" id="3.40.50.980">
    <property type="match status" value="4"/>
</dbReference>
<reference evidence="8 9" key="1">
    <citation type="submission" date="2007-06" db="EMBL/GenBank/DDBJ databases">
        <authorList>
            <person name="Shimkets L."/>
            <person name="Ferriera S."/>
            <person name="Johnson J."/>
            <person name="Kravitz S."/>
            <person name="Beeson K."/>
            <person name="Sutton G."/>
            <person name="Rogers Y.-H."/>
            <person name="Friedman R."/>
            <person name="Frazier M."/>
            <person name="Venter J.C."/>
        </authorList>
    </citation>
    <scope>NUCLEOTIDE SEQUENCE [LARGE SCALE GENOMIC DNA]</scope>
    <source>
        <strain evidence="8 9">SIR-1</strain>
    </source>
</reference>
<dbReference type="Gene3D" id="3.30.559.10">
    <property type="entry name" value="Chloramphenicol acetyltransferase-like domain"/>
    <property type="match status" value="2"/>
</dbReference>
<feature type="region of interest" description="Disordered" evidence="5">
    <location>
        <begin position="2056"/>
        <end position="2083"/>
    </location>
</feature>
<dbReference type="GO" id="GO:0044550">
    <property type="term" value="P:secondary metabolite biosynthetic process"/>
    <property type="evidence" value="ECO:0007669"/>
    <property type="project" value="TreeGrafter"/>
</dbReference>
<dbReference type="Gene3D" id="1.10.1200.10">
    <property type="entry name" value="ACP-like"/>
    <property type="match status" value="2"/>
</dbReference>
<dbReference type="InterPro" id="IPR057326">
    <property type="entry name" value="KR_dom"/>
</dbReference>
<dbReference type="GO" id="GO:0004315">
    <property type="term" value="F:3-oxoacyl-[acyl-carrier-protein] synthase activity"/>
    <property type="evidence" value="ECO:0007669"/>
    <property type="project" value="InterPro"/>
</dbReference>
<dbReference type="InterPro" id="IPR000415">
    <property type="entry name" value="Nitroreductase-like"/>
</dbReference>
<dbReference type="InterPro" id="IPR020845">
    <property type="entry name" value="AMP-binding_CS"/>
</dbReference>
<dbReference type="CDD" id="cd00833">
    <property type="entry name" value="PKS"/>
    <property type="match status" value="1"/>
</dbReference>
<dbReference type="eggNOG" id="COG3321">
    <property type="taxonomic scope" value="Bacteria"/>
</dbReference>
<feature type="domain" description="Ketosynthase family 3 (KS3)" evidence="7">
    <location>
        <begin position="2346"/>
        <end position="2763"/>
    </location>
</feature>
<dbReference type="InterPro" id="IPR036736">
    <property type="entry name" value="ACP-like_sf"/>
</dbReference>
<evidence type="ECO:0000256" key="4">
    <source>
        <dbReference type="ARBA" id="ARBA00022679"/>
    </source>
</evidence>
<dbReference type="PROSITE" id="PS52004">
    <property type="entry name" value="KS3_2"/>
    <property type="match status" value="1"/>
</dbReference>
<dbReference type="SUPFAM" id="SSF47336">
    <property type="entry name" value="ACP-like"/>
    <property type="match status" value="2"/>
</dbReference>
<dbReference type="Pfam" id="PF00550">
    <property type="entry name" value="PP-binding"/>
    <property type="match status" value="2"/>
</dbReference>
<dbReference type="CDD" id="cd02142">
    <property type="entry name" value="McbC_SagB-like_oxidoreductase"/>
    <property type="match status" value="1"/>
</dbReference>
<dbReference type="PANTHER" id="PTHR45527:SF1">
    <property type="entry name" value="FATTY ACID SYNTHASE"/>
    <property type="match status" value="1"/>
</dbReference>
<dbReference type="InterPro" id="IPR020841">
    <property type="entry name" value="PKS_Beta-ketoAc_synthase_dom"/>
</dbReference>
<dbReference type="NCBIfam" id="TIGR01733">
    <property type="entry name" value="AA-adenyl-dom"/>
    <property type="match status" value="2"/>
</dbReference>
<organism evidence="8 9">
    <name type="scientific">Plesiocystis pacifica SIR-1</name>
    <dbReference type="NCBI Taxonomy" id="391625"/>
    <lineage>
        <taxon>Bacteria</taxon>
        <taxon>Pseudomonadati</taxon>
        <taxon>Myxococcota</taxon>
        <taxon>Polyangia</taxon>
        <taxon>Nannocystales</taxon>
        <taxon>Nannocystaceae</taxon>
        <taxon>Plesiocystis</taxon>
    </lineage>
</organism>
<evidence type="ECO:0000259" key="7">
    <source>
        <dbReference type="PROSITE" id="PS52004"/>
    </source>
</evidence>
<feature type="domain" description="Carrier" evidence="6">
    <location>
        <begin position="1980"/>
        <end position="2055"/>
    </location>
</feature>
<evidence type="ECO:0000313" key="8">
    <source>
        <dbReference type="EMBL" id="EDM73737.1"/>
    </source>
</evidence>
<dbReference type="SMART" id="SM00822">
    <property type="entry name" value="PKS_KR"/>
    <property type="match status" value="1"/>
</dbReference>
<accession>A6GK66</accession>
<keyword evidence="9" id="KW-1185">Reference proteome</keyword>
<evidence type="ECO:0000313" key="9">
    <source>
        <dbReference type="Proteomes" id="UP000005801"/>
    </source>
</evidence>
<dbReference type="GO" id="GO:0043041">
    <property type="term" value="P:amino acid activation for nonribosomal peptide biosynthetic process"/>
    <property type="evidence" value="ECO:0007669"/>
    <property type="project" value="TreeGrafter"/>
</dbReference>
<evidence type="ECO:0000256" key="5">
    <source>
        <dbReference type="SAM" id="MobiDB-lite"/>
    </source>
</evidence>
<feature type="non-terminal residue" evidence="8">
    <location>
        <position position="3382"/>
    </location>
</feature>
<dbReference type="Gene3D" id="1.10.1240.100">
    <property type="match status" value="1"/>
</dbReference>
<dbReference type="GO" id="GO:0031177">
    <property type="term" value="F:phosphopantetheine binding"/>
    <property type="evidence" value="ECO:0007669"/>
    <property type="project" value="InterPro"/>
</dbReference>
<dbReference type="InterPro" id="IPR006162">
    <property type="entry name" value="Ppantetheine_attach_site"/>
</dbReference>
<dbReference type="RefSeq" id="WP_006977102.1">
    <property type="nucleotide sequence ID" value="NZ_ABCS01000183.1"/>
</dbReference>
<dbReference type="SMART" id="SM00823">
    <property type="entry name" value="PKS_PP"/>
    <property type="match status" value="2"/>
</dbReference>
<dbReference type="NCBIfam" id="TIGR03605">
    <property type="entry name" value="antibiot_sagB"/>
    <property type="match status" value="1"/>
</dbReference>
<keyword evidence="2" id="KW-0596">Phosphopantetheine</keyword>
<dbReference type="InterPro" id="IPR013968">
    <property type="entry name" value="PKS_KR"/>
</dbReference>
<dbReference type="InterPro" id="IPR036291">
    <property type="entry name" value="NAD(P)-bd_dom_sf"/>
</dbReference>
<dbReference type="InterPro" id="IPR045851">
    <property type="entry name" value="AMP-bd_C_sf"/>
</dbReference>
<dbReference type="STRING" id="391625.PPSIR1_30444"/>
<dbReference type="Pfam" id="PF00881">
    <property type="entry name" value="Nitroreductase"/>
    <property type="match status" value="1"/>
</dbReference>
<sequence length="3382" mass="361399">VAAPGGFRLEREALGPLSEAGVVERLRAEARRPLDLEQGPSWRALVLEPEGAAPVLLLVFHHLFFDGLCIPLVLGELARLHAAARAGDSLDAALPAPAGTSFDAFVRWQRERLDGEGGEELRRFWAERFPDAPPTVDLRAAETSLDARRRGLEGAHLRLDLPAEVVAGVEALAAELGTTPFVLTLAVWLVLLRGYGRSDELCVGVPAMSRPSSAFEALVGYFSNVVVIRQRLDAGRPFSELVEAVHDAALDAVAHGDYPLAELIRENDLRGKADFFQAAFYFQNWFEIERAAAATTPLWTEYLGDVAQEGEFELVLEIHRFSERWRLFFKYDPAVHDAGSIARMAGRYRNLLDQVLADARRPVDQLQLPTPSERARVLGAWSRPESEPAPVPAWTVPERFAELAGDPVQGARVALRCAGEVMSYAELHARASAVAVGLRRRGVGRGSVVGVMLERSSELVVGLLGVLMAGAAYLPLDPIYPEARLRTMLEDSGAALLLVDAFGISKPLAWPGSSWRAVELGACVLSGERASDSALPAPTGEDLAYLIYTSGSTGRPKGVPIRHESLANLLAQVATRPGFGPDDRMLAATTVCFDIAMLELFLPLTQGGELVLMTSAEARDGQALVAQLESGAVSVAQATPATWRMALAAGWRERAPVRILCGGEALPADLAQALLSRCDALWNMYGPTEATIWASCDRVRATGPVTIGRPLGHYRLYILDDELAPVAPGLPGDLYIGGVALSPGYHGRPELDAKTFVANPHDPEDAPRLYRTGDVARFLSDGRVEWLRRADDQVKILGYRVELGEIDAALRALPGIADAAAVIREDSPGVPRIVAYVVRSGSGDEASWRAALGERLPSYMIPRQFVAIEALPLSHNLKVDRKRLAQEPLDSLAPEKAPTAPAPAPAKSSLVEALGQLCAELMGIPGQRLDPERSLFSYGFNSITATQLRVEIARRWGRELELVALAEGPSVASVAAMIGAGKDAAAPAVQDVTAVGSAGPADAPFALTPIQEAYLAGRLLAEEGREVGCHIYVELDATGFTPAALGAGWQALIDGHQALRTVILPSGREQAVLPGPRRYTPEHLVLDGLDQGARESRVEALRARMEARLYDPQRWPLFEVAIVTEGPRTRVHLSIDNLFVDGASLVNLLAQWSRLARGESVASLGLPSLSFRDYCVALERGRSSGALAERRARDLDYWVERLRQQPEGPRLPYLPQLRRREPRGRRRYRGELEPARFAALEALARGRGVTPTAVLLAAFQLVLRAWSEDPNFSLILTLFQRAPLHPEVDAVVGSFTSTSIFHVEAPAVGSSLAEQARAVHRQLWTDLSHDAASGVDATREYHRRHRSAPSSIPVVFTSLVGHVGHERDPALAGWIRAVAGEHARTQTPDVALDHQVFDVDGRLHYFWDVDEDRFVADVPALLFRDYEAVLDALLAEPEAFTEQPTQALLPRTLDALFLRQAARTPAAVAVIAADRRLSYAQLRGRVVELAHRLVALGVARGDRVAVVARKGWEQVVAALAVNVAGAAYVPIDPTMPAARLGHIVEFTEARVALTQSSLDASLSWPVGLVRVCVDAMGDGRAFVERELPQLERQPTDLAYVIFTSGSTGTPKGVMLDHRGPVNTILDVNARFEIGPADRTLAVSSLGFDLSVYDLFGLLAVGGAVVVPEPEDLRDPLRLAELVEAHAVTIWNTVPAYADLLEEAARGSAQLRSLRVVMMSGDWIPVGLPDRLRAQCPAAAITSLGGATEASIWSILYPIDAVDPSWKSIPYGAAMVAQPWCLIDEDGQVVDAVGVPAQLHIGGVGVALGYWRNPDKTGAAFIAHPETGERIYATGDRGQLRADGNYEFLGRIDRQVKLNGYRIELGEIEATLQRCEGVARALVLVLGDGQARHLGAFVEAEAGAGAGPSEAELVALAKQWLPTYMQPKTYACVRRLQLTANGKVDRRVSPEQLEAERVPFEGATSSPAPSALAPAPATPSASPESVFAELAAVAAELLGAAVEGPQVDLFELGATSLTIMRLVQRVRERFGVRVPAGRLFESPRLETLVQAVVAAQPKPAAAKAEPSPEAETEAETEAEPEAEPSLLLTHARREAFKARQLHLRTLRAEQRVELSPARLDAPALAARNQTRRSVRRFGAGPVSQGALSSLLEAARVSVAEDGSGSTKAAYPSAGHLYAVQIYVEVKAGRVEGLAGGVYYYHPVEHALARLSEAALPSTAHVAHNREIHRSGAFVLHLIAAMDAVEPLYGEASETLVTLDAGYLGQHFYAAAGPLGLGLCAIGTLDFEALRAHFELDATHRHVHALVGGVDPRGASASPGSRGEATATAKVEVIPEAQASSARAPAQAEPIAIVGLAGRYPGVEGLDGPEGLWSLIESGGHRVGAPPAARGWSEADSRGVRAGFLDDIARFEPLFFRISPREAATMDPQERLFLEVAWQALEDAGYTPESLRARLGGEAPVGVYAGVMSHQYALCGDAVPAFHHAIANRVSWCFDLDGPSLAVDTACSASLSAIHLAVQAIRAGECRWALAGGVNLSLHPSKFRYMQRMRLSSPSGRCSTFGAGADGIVTGEGAGVIVLKPLSAALADGDHVHALIRGTALNHTGKTRAFTVPDSAAQGALIRQAIEDAGVDPSSISHVETHGTGTALGDPIEIRGLNKAWEEVEAPPTGVVLGSLKPNLGHLESAAGVASLTRVLLQMRHRTLAPTPSAAEPNPELELEGSPFVLPTRARAWAPRDAAGRELPLRAGLSSFGAGGANAHLVLEAFDAKAEAGDSDANTLLEGPWILPLSAGTPEQRQRLAERTREHLAQGCWDARALRDLCFTLQVGRRHHGHRGVVIGSSVVEFDAGLELLAQGEIGPQAWVRTLGSGHERADAEAAPSMGADAETHARAWLTGAALDWAALPVNRGARRRPAPVYPFAGARHWVEAPAATEAPAPAPAPAPALVARDSEPSALAASVEIEVEVEAGAEPVCFEPAFEAADARPEGPAPSRVLLVDPRVARADRWRLQLPVIHVRPVMGGAWEEDEDGRFRVDPTRPGALERLLEELGEPDTIVWVHDERNPGREQGLRALLRTLGARRPRPARVMILAPAASLGEAEGLDGLVATAAAEWPEVCVKLVALEASAPAEIVDPALLDELRDPTRVVGFDDRGHRQARSWRQAAPSEAPSVRELVARWPADAGVVIAGGMGGFGRTLALHLAQAGVARLVLLGRSALDEDGRRHLDALEAAGARALYLPVDIADASALLGLRGILERACPQLRGVIHCATTHYDAPLGAADLDRWAQLEATKLAGAEHLDALTAGAELDFFVVCSSLIGLVGNRGQGAYARANGQLNDFAHARARAVARGERRGASASLCLPLLAGGGMRPTAQTLAAMAKAGL</sequence>
<evidence type="ECO:0000256" key="2">
    <source>
        <dbReference type="ARBA" id="ARBA00022450"/>
    </source>
</evidence>
<dbReference type="SUPFAM" id="SSF52777">
    <property type="entry name" value="CoA-dependent acyltransferases"/>
    <property type="match status" value="4"/>
</dbReference>
<dbReference type="SUPFAM" id="SSF55469">
    <property type="entry name" value="FMN-dependent nitroreductase-like"/>
    <property type="match status" value="1"/>
</dbReference>
<dbReference type="Gene3D" id="3.40.47.10">
    <property type="match status" value="1"/>
</dbReference>
<dbReference type="SMART" id="SM00825">
    <property type="entry name" value="PKS_KS"/>
    <property type="match status" value="1"/>
</dbReference>
<dbReference type="OrthoDB" id="9797708at2"/>
<keyword evidence="3" id="KW-0597">Phosphoprotein</keyword>
<feature type="region of interest" description="Disordered" evidence="5">
    <location>
        <begin position="1950"/>
        <end position="1979"/>
    </location>
</feature>
<dbReference type="SUPFAM" id="SSF56801">
    <property type="entry name" value="Acetyl-CoA synthetase-like"/>
    <property type="match status" value="2"/>
</dbReference>
<dbReference type="Pfam" id="PF00501">
    <property type="entry name" value="AMP-binding"/>
    <property type="match status" value="2"/>
</dbReference>
<proteinExistence type="predicted"/>
<dbReference type="PROSITE" id="PS50075">
    <property type="entry name" value="CARRIER"/>
    <property type="match status" value="2"/>
</dbReference>
<dbReference type="InterPro" id="IPR020806">
    <property type="entry name" value="PKS_PP-bd"/>
</dbReference>
<feature type="domain" description="Carrier" evidence="6">
    <location>
        <begin position="908"/>
        <end position="982"/>
    </location>
</feature>
<evidence type="ECO:0000259" key="6">
    <source>
        <dbReference type="PROSITE" id="PS50075"/>
    </source>
</evidence>
<dbReference type="GO" id="GO:0006633">
    <property type="term" value="P:fatty acid biosynthetic process"/>
    <property type="evidence" value="ECO:0007669"/>
    <property type="project" value="InterPro"/>
</dbReference>
<dbReference type="Pfam" id="PF08659">
    <property type="entry name" value="KR"/>
    <property type="match status" value="1"/>
</dbReference>
<dbReference type="Pfam" id="PF22621">
    <property type="entry name" value="CurL-like_PKS_C"/>
    <property type="match status" value="1"/>
</dbReference>
<feature type="compositionally biased region" description="Low complexity" evidence="5">
    <location>
        <begin position="2056"/>
        <end position="2066"/>
    </location>
</feature>
<dbReference type="SUPFAM" id="SSF53901">
    <property type="entry name" value="Thiolase-like"/>
    <property type="match status" value="1"/>
</dbReference>
<dbReference type="InterPro" id="IPR000873">
    <property type="entry name" value="AMP-dep_synth/lig_dom"/>
</dbReference>
<protein>
    <submittedName>
        <fullName evidence="8">Non-ribosomal peptide synthetase</fullName>
    </submittedName>
</protein>
<dbReference type="SUPFAM" id="SSF51735">
    <property type="entry name" value="NAD(P)-binding Rossmann-fold domains"/>
    <property type="match status" value="1"/>
</dbReference>